<comment type="caution">
    <text evidence="1">The sequence shown here is derived from an EMBL/GenBank/DDBJ whole genome shotgun (WGS) entry which is preliminary data.</text>
</comment>
<organism evidence="1 2">
    <name type="scientific">Euphydryas editha</name>
    <name type="common">Edith's checkerspot</name>
    <dbReference type="NCBI Taxonomy" id="104508"/>
    <lineage>
        <taxon>Eukaryota</taxon>
        <taxon>Metazoa</taxon>
        <taxon>Ecdysozoa</taxon>
        <taxon>Arthropoda</taxon>
        <taxon>Hexapoda</taxon>
        <taxon>Insecta</taxon>
        <taxon>Pterygota</taxon>
        <taxon>Neoptera</taxon>
        <taxon>Endopterygota</taxon>
        <taxon>Lepidoptera</taxon>
        <taxon>Glossata</taxon>
        <taxon>Ditrysia</taxon>
        <taxon>Papilionoidea</taxon>
        <taxon>Nymphalidae</taxon>
        <taxon>Nymphalinae</taxon>
        <taxon>Euphydryas</taxon>
    </lineage>
</organism>
<evidence type="ECO:0000313" key="2">
    <source>
        <dbReference type="Proteomes" id="UP001153954"/>
    </source>
</evidence>
<keyword evidence="2" id="KW-1185">Reference proteome</keyword>
<evidence type="ECO:0000313" key="1">
    <source>
        <dbReference type="EMBL" id="CAH2107742.1"/>
    </source>
</evidence>
<gene>
    <name evidence="1" type="ORF">EEDITHA_LOCUS21743</name>
</gene>
<dbReference type="EMBL" id="CAKOGL010000030">
    <property type="protein sequence ID" value="CAH2107742.1"/>
    <property type="molecule type" value="Genomic_DNA"/>
</dbReference>
<proteinExistence type="predicted"/>
<reference evidence="1" key="1">
    <citation type="submission" date="2022-03" db="EMBL/GenBank/DDBJ databases">
        <authorList>
            <person name="Tunstrom K."/>
        </authorList>
    </citation>
    <scope>NUCLEOTIDE SEQUENCE</scope>
</reference>
<dbReference type="Proteomes" id="UP001153954">
    <property type="component" value="Unassembled WGS sequence"/>
</dbReference>
<dbReference type="AlphaFoldDB" id="A0AAU9V8X2"/>
<accession>A0AAU9V8X2</accession>
<protein>
    <submittedName>
        <fullName evidence="1">Uncharacterized protein</fullName>
    </submittedName>
</protein>
<name>A0AAU9V8X2_EUPED</name>
<sequence>MFSAADNQGSICVAKDFYATEACAAKHWVKSDVTQERTESRPLWSTADHFLFFPAFLLRELHRPCREVVAVIVSQGSELKALDISKDTAKTTQPRSA</sequence>